<dbReference type="SUPFAM" id="SSF47413">
    <property type="entry name" value="lambda repressor-like DNA-binding domains"/>
    <property type="match status" value="1"/>
</dbReference>
<keyword evidence="1" id="KW-0238">DNA-binding</keyword>
<dbReference type="InterPro" id="IPR001387">
    <property type="entry name" value="Cro/C1-type_HTH"/>
</dbReference>
<feature type="domain" description="HTH cro/C1-type" evidence="2">
    <location>
        <begin position="7"/>
        <end position="62"/>
    </location>
</feature>
<sequence>MTFGEKIKTLRKERGMTQKDLAEALGLSLRTISNYETGGLRPRHDATYDALAALFHVPKTYFFTEEDAFISAAEARWGKSGAADARELVDGVIGLFAGGRLDEEDKQAVFEAIQEAYFRAKLENESKKAGGPYEQDE</sequence>
<accession>A0ABV1J547</accession>
<dbReference type="PANTHER" id="PTHR46558">
    <property type="entry name" value="TRACRIPTIONAL REGULATORY PROTEIN-RELATED-RELATED"/>
    <property type="match status" value="1"/>
</dbReference>
<dbReference type="CDD" id="cd00093">
    <property type="entry name" value="HTH_XRE"/>
    <property type="match status" value="1"/>
</dbReference>
<protein>
    <submittedName>
        <fullName evidence="3">Helix-turn-helix transcriptional regulator</fullName>
    </submittedName>
</protein>
<name>A0ABV1J547_9FIRM</name>
<evidence type="ECO:0000313" key="3">
    <source>
        <dbReference type="EMBL" id="MEQ3353308.1"/>
    </source>
</evidence>
<gene>
    <name evidence="3" type="ORF">AAA081_03190</name>
</gene>
<dbReference type="Pfam" id="PF01381">
    <property type="entry name" value="HTH_3"/>
    <property type="match status" value="1"/>
</dbReference>
<keyword evidence="4" id="KW-1185">Reference proteome</keyword>
<evidence type="ECO:0000256" key="1">
    <source>
        <dbReference type="ARBA" id="ARBA00023125"/>
    </source>
</evidence>
<dbReference type="PROSITE" id="PS50943">
    <property type="entry name" value="HTH_CROC1"/>
    <property type="match status" value="1"/>
</dbReference>
<dbReference type="RefSeq" id="WP_349053668.1">
    <property type="nucleotide sequence ID" value="NZ_JBBNPS010000005.1"/>
</dbReference>
<dbReference type="Proteomes" id="UP001481872">
    <property type="component" value="Unassembled WGS sequence"/>
</dbReference>
<comment type="caution">
    <text evidence="3">The sequence shown here is derived from an EMBL/GenBank/DDBJ whole genome shotgun (WGS) entry which is preliminary data.</text>
</comment>
<dbReference type="SMART" id="SM00530">
    <property type="entry name" value="HTH_XRE"/>
    <property type="match status" value="1"/>
</dbReference>
<evidence type="ECO:0000313" key="4">
    <source>
        <dbReference type="Proteomes" id="UP001481872"/>
    </source>
</evidence>
<reference evidence="3 4" key="1">
    <citation type="submission" date="2024-04" db="EMBL/GenBank/DDBJ databases">
        <title>Human intestinal bacterial collection.</title>
        <authorList>
            <person name="Pauvert C."/>
            <person name="Hitch T.C.A."/>
            <person name="Clavel T."/>
        </authorList>
    </citation>
    <scope>NUCLEOTIDE SEQUENCE [LARGE SCALE GENOMIC DNA]</scope>
    <source>
        <strain evidence="3 4">CLA-SR-H026</strain>
    </source>
</reference>
<dbReference type="Gene3D" id="1.10.260.40">
    <property type="entry name" value="lambda repressor-like DNA-binding domains"/>
    <property type="match status" value="1"/>
</dbReference>
<evidence type="ECO:0000259" key="2">
    <source>
        <dbReference type="PROSITE" id="PS50943"/>
    </source>
</evidence>
<proteinExistence type="predicted"/>
<dbReference type="PANTHER" id="PTHR46558:SF13">
    <property type="entry name" value="HTH-TYPE TRANSCRIPTIONAL REGULATOR IMMR"/>
    <property type="match status" value="1"/>
</dbReference>
<organism evidence="3 4">
    <name type="scientific">Aedoeadaptatus acetigenes</name>
    <dbReference type="NCBI Taxonomy" id="2981723"/>
    <lineage>
        <taxon>Bacteria</taxon>
        <taxon>Bacillati</taxon>
        <taxon>Bacillota</taxon>
        <taxon>Tissierellia</taxon>
        <taxon>Tissierellales</taxon>
        <taxon>Peptoniphilaceae</taxon>
        <taxon>Aedoeadaptatus</taxon>
    </lineage>
</organism>
<dbReference type="EMBL" id="JBBNPS010000005">
    <property type="protein sequence ID" value="MEQ3353308.1"/>
    <property type="molecule type" value="Genomic_DNA"/>
</dbReference>
<dbReference type="InterPro" id="IPR010982">
    <property type="entry name" value="Lambda_DNA-bd_dom_sf"/>
</dbReference>